<reference evidence="1 2" key="1">
    <citation type="journal article" date="2006" name="Science">
        <title>The genome of black cottonwood, Populus trichocarpa (Torr. &amp; Gray).</title>
        <authorList>
            <person name="Tuskan G.A."/>
            <person name="Difazio S."/>
            <person name="Jansson S."/>
            <person name="Bohlmann J."/>
            <person name="Grigoriev I."/>
            <person name="Hellsten U."/>
            <person name="Putnam N."/>
            <person name="Ralph S."/>
            <person name="Rombauts S."/>
            <person name="Salamov A."/>
            <person name="Schein J."/>
            <person name="Sterck L."/>
            <person name="Aerts A."/>
            <person name="Bhalerao R.R."/>
            <person name="Bhalerao R.P."/>
            <person name="Blaudez D."/>
            <person name="Boerjan W."/>
            <person name="Brun A."/>
            <person name="Brunner A."/>
            <person name="Busov V."/>
            <person name="Campbell M."/>
            <person name="Carlson J."/>
            <person name="Chalot M."/>
            <person name="Chapman J."/>
            <person name="Chen G.L."/>
            <person name="Cooper D."/>
            <person name="Coutinho P.M."/>
            <person name="Couturier J."/>
            <person name="Covert S."/>
            <person name="Cronk Q."/>
            <person name="Cunningham R."/>
            <person name="Davis J."/>
            <person name="Degroeve S."/>
            <person name="Dejardin A."/>
            <person name="Depamphilis C."/>
            <person name="Detter J."/>
            <person name="Dirks B."/>
            <person name="Dubchak I."/>
            <person name="Duplessis S."/>
            <person name="Ehlting J."/>
            <person name="Ellis B."/>
            <person name="Gendler K."/>
            <person name="Goodstein D."/>
            <person name="Gribskov M."/>
            <person name="Grimwood J."/>
            <person name="Groover A."/>
            <person name="Gunter L."/>
            <person name="Hamberger B."/>
            <person name="Heinze B."/>
            <person name="Helariutta Y."/>
            <person name="Henrissat B."/>
            <person name="Holligan D."/>
            <person name="Holt R."/>
            <person name="Huang W."/>
            <person name="Islam-Faridi N."/>
            <person name="Jones S."/>
            <person name="Jones-Rhoades M."/>
            <person name="Jorgensen R."/>
            <person name="Joshi C."/>
            <person name="Kangasjarvi J."/>
            <person name="Karlsson J."/>
            <person name="Kelleher C."/>
            <person name="Kirkpatrick R."/>
            <person name="Kirst M."/>
            <person name="Kohler A."/>
            <person name="Kalluri U."/>
            <person name="Larimer F."/>
            <person name="Leebens-Mack J."/>
            <person name="Leple J.C."/>
            <person name="Locascio P."/>
            <person name="Lou Y."/>
            <person name="Lucas S."/>
            <person name="Martin F."/>
            <person name="Montanini B."/>
            <person name="Napoli C."/>
            <person name="Nelson D.R."/>
            <person name="Nelson C."/>
            <person name="Nieminen K."/>
            <person name="Nilsson O."/>
            <person name="Pereda V."/>
            <person name="Peter G."/>
            <person name="Philippe R."/>
            <person name="Pilate G."/>
            <person name="Poliakov A."/>
            <person name="Razumovskaya J."/>
            <person name="Richardson P."/>
            <person name="Rinaldi C."/>
            <person name="Ritland K."/>
            <person name="Rouze P."/>
            <person name="Ryaboy D."/>
            <person name="Schmutz J."/>
            <person name="Schrader J."/>
            <person name="Segerman B."/>
            <person name="Shin H."/>
            <person name="Siddiqui A."/>
            <person name="Sterky F."/>
            <person name="Terry A."/>
            <person name="Tsai C.J."/>
            <person name="Uberbacher E."/>
            <person name="Unneberg P."/>
            <person name="Vahala J."/>
            <person name="Wall K."/>
            <person name="Wessler S."/>
            <person name="Yang G."/>
            <person name="Yin T."/>
            <person name="Douglas C."/>
            <person name="Marra M."/>
            <person name="Sandberg G."/>
            <person name="Van de Peer Y."/>
            <person name="Rokhsar D."/>
        </authorList>
    </citation>
    <scope>NUCLEOTIDE SEQUENCE [LARGE SCALE GENOMIC DNA]</scope>
    <source>
        <strain evidence="2">cv. Nisqually</strain>
    </source>
</reference>
<proteinExistence type="predicted"/>
<name>A0ACC0T9P7_POPTR</name>
<evidence type="ECO:0000313" key="2">
    <source>
        <dbReference type="Proteomes" id="UP000006729"/>
    </source>
</evidence>
<accession>A0ACC0T9P7</accession>
<gene>
    <name evidence="1" type="ORF">POPTR_003G151850v4</name>
</gene>
<organism evidence="1 2">
    <name type="scientific">Populus trichocarpa</name>
    <name type="common">Western balsam poplar</name>
    <name type="synonym">Populus balsamifera subsp. trichocarpa</name>
    <dbReference type="NCBI Taxonomy" id="3694"/>
    <lineage>
        <taxon>Eukaryota</taxon>
        <taxon>Viridiplantae</taxon>
        <taxon>Streptophyta</taxon>
        <taxon>Embryophyta</taxon>
        <taxon>Tracheophyta</taxon>
        <taxon>Spermatophyta</taxon>
        <taxon>Magnoliopsida</taxon>
        <taxon>eudicotyledons</taxon>
        <taxon>Gunneridae</taxon>
        <taxon>Pentapetalae</taxon>
        <taxon>rosids</taxon>
        <taxon>fabids</taxon>
        <taxon>Malpighiales</taxon>
        <taxon>Salicaceae</taxon>
        <taxon>Saliceae</taxon>
        <taxon>Populus</taxon>
    </lineage>
</organism>
<dbReference type="Proteomes" id="UP000006729">
    <property type="component" value="Chromosome 3"/>
</dbReference>
<evidence type="ECO:0000313" key="1">
    <source>
        <dbReference type="EMBL" id="KAI9398236.1"/>
    </source>
</evidence>
<dbReference type="EMBL" id="CM009292">
    <property type="protein sequence ID" value="KAI9398236.1"/>
    <property type="molecule type" value="Genomic_DNA"/>
</dbReference>
<keyword evidence="2" id="KW-1185">Reference proteome</keyword>
<protein>
    <submittedName>
        <fullName evidence="1">Uncharacterized protein</fullName>
    </submittedName>
</protein>
<comment type="caution">
    <text evidence="1">The sequence shown here is derived from an EMBL/GenBank/DDBJ whole genome shotgun (WGS) entry which is preliminary data.</text>
</comment>
<sequence length="79" mass="9228">MVGMTSNCLHGRELDDTTSARCLKASLLFGCHFFLFFLDWATWDHPTWKKPFAAWFPYATVERLWYQLEELGRAPMVPA</sequence>